<dbReference type="SMART" id="SM00320">
    <property type="entry name" value="WD40"/>
    <property type="match status" value="3"/>
</dbReference>
<evidence type="ECO:0000313" key="5">
    <source>
        <dbReference type="Proteomes" id="UP000029445"/>
    </source>
</evidence>
<dbReference type="InterPro" id="IPR001680">
    <property type="entry name" value="WD40_rpt"/>
</dbReference>
<dbReference type="EMBL" id="CP025762">
    <property type="protein sequence ID" value="KGB80276.1"/>
    <property type="molecule type" value="Genomic_DNA"/>
</dbReference>
<dbReference type="InterPro" id="IPR015943">
    <property type="entry name" value="WD40/YVTN_repeat-like_dom_sf"/>
</dbReference>
<keyword evidence="1 3" id="KW-0853">WD repeat</keyword>
<keyword evidence="5" id="KW-1185">Reference proteome</keyword>
<dbReference type="GO" id="GO:0016251">
    <property type="term" value="F:RNA polymerase II general transcription initiation factor activity"/>
    <property type="evidence" value="ECO:0007669"/>
    <property type="project" value="TreeGrafter"/>
</dbReference>
<dbReference type="AlphaFoldDB" id="A0A095DI11"/>
<dbReference type="OrthoDB" id="10257301at2759"/>
<dbReference type="Pfam" id="PF00400">
    <property type="entry name" value="WD40"/>
    <property type="match status" value="2"/>
</dbReference>
<dbReference type="PROSITE" id="PS50294">
    <property type="entry name" value="WD_REPEATS_REGION"/>
    <property type="match status" value="2"/>
</dbReference>
<dbReference type="GO" id="GO:0006367">
    <property type="term" value="P:transcription initiation at RNA polymerase II promoter"/>
    <property type="evidence" value="ECO:0007669"/>
    <property type="project" value="TreeGrafter"/>
</dbReference>
<organism evidence="4 5">
    <name type="scientific">Cryptococcus deuterogattii (strain R265)</name>
    <name type="common">Cryptococcus gattii VGII (strain R265)</name>
    <dbReference type="NCBI Taxonomy" id="294750"/>
    <lineage>
        <taxon>Eukaryota</taxon>
        <taxon>Fungi</taxon>
        <taxon>Dikarya</taxon>
        <taxon>Basidiomycota</taxon>
        <taxon>Agaricomycotina</taxon>
        <taxon>Tremellomycetes</taxon>
        <taxon>Tremellales</taxon>
        <taxon>Cryptococcaceae</taxon>
        <taxon>Cryptococcus</taxon>
        <taxon>Cryptococcus gattii species complex</taxon>
    </lineage>
</organism>
<accession>A0A095DI11</accession>
<dbReference type="PROSITE" id="PS50082">
    <property type="entry name" value="WD_REPEATS_2"/>
    <property type="match status" value="2"/>
</dbReference>
<keyword evidence="2" id="KW-0677">Repeat</keyword>
<gene>
    <name evidence="4" type="ORF">CNBG_6114</name>
</gene>
<dbReference type="HOGENOM" id="CLU_037051_3_0_1"/>
<evidence type="ECO:0000313" key="4">
    <source>
        <dbReference type="EMBL" id="KGB80276.1"/>
    </source>
</evidence>
<dbReference type="PANTHER" id="PTHR19879">
    <property type="entry name" value="TRANSCRIPTION INITIATION FACTOR TFIID"/>
    <property type="match status" value="1"/>
</dbReference>
<dbReference type="OMA" id="TYTAACH"/>
<dbReference type="KEGG" id="cdeu:CNBG_6114"/>
<dbReference type="InterPro" id="IPR019775">
    <property type="entry name" value="WD40_repeat_CS"/>
</dbReference>
<dbReference type="Proteomes" id="UP000029445">
    <property type="component" value="Chromosome 4"/>
</dbReference>
<evidence type="ECO:0000256" key="3">
    <source>
        <dbReference type="PROSITE-ProRule" id="PRU00221"/>
    </source>
</evidence>
<dbReference type="InterPro" id="IPR036322">
    <property type="entry name" value="WD40_repeat_dom_sf"/>
</dbReference>
<dbReference type="STRING" id="294750.A0A095DI11"/>
<dbReference type="SUPFAM" id="SSF50978">
    <property type="entry name" value="WD40 repeat-like"/>
    <property type="match status" value="1"/>
</dbReference>
<dbReference type="VEuPathDB" id="FungiDB:CNBG_6114"/>
<reference evidence="4 5" key="2">
    <citation type="journal article" date="2018" name="Proc. Natl. Acad. Sci.">
        <title>RNAi is a critical determinant of centromere evolution in closely related fungi.</title>
        <authorList>
            <person name="Yadav V."/>
            <person name="Sun S."/>
            <person name="Billmyre R.B."/>
            <person name="Thimmappa B.C."/>
            <person name="Shea T."/>
            <person name="Lintner R."/>
            <person name="Bakkeren G."/>
            <person name="Cuomo C.A."/>
            <person name="Heitman J."/>
            <person name="Sanyal K."/>
        </authorList>
    </citation>
    <scope>NUCLEOTIDE SEQUENCE [LARGE SCALE GENOMIC DNA]</scope>
    <source>
        <strain evidence="4 5">R265</strain>
    </source>
</reference>
<evidence type="ECO:0000256" key="2">
    <source>
        <dbReference type="ARBA" id="ARBA00022737"/>
    </source>
</evidence>
<evidence type="ECO:0000256" key="1">
    <source>
        <dbReference type="ARBA" id="ARBA00022574"/>
    </source>
</evidence>
<feature type="repeat" description="WD" evidence="3">
    <location>
        <begin position="197"/>
        <end position="238"/>
    </location>
</feature>
<feature type="repeat" description="WD" evidence="3">
    <location>
        <begin position="156"/>
        <end position="187"/>
    </location>
</feature>
<name>A0A095DI11_CRYD2</name>
<proteinExistence type="predicted"/>
<protein>
    <submittedName>
        <fullName evidence="4">Uncharacterized protein</fullName>
    </submittedName>
</protein>
<dbReference type="PANTHER" id="PTHR19879:SF1">
    <property type="entry name" value="CANNONBALL-RELATED"/>
    <property type="match status" value="1"/>
</dbReference>
<dbReference type="Gene3D" id="2.130.10.10">
    <property type="entry name" value="YVTN repeat-like/Quinoprotein amine dehydrogenase"/>
    <property type="match status" value="1"/>
</dbReference>
<dbReference type="RefSeq" id="XP_062885892.1">
    <property type="nucleotide sequence ID" value="XM_063029937.1"/>
</dbReference>
<dbReference type="PROSITE" id="PS00678">
    <property type="entry name" value="WD_REPEATS_1"/>
    <property type="match status" value="1"/>
</dbReference>
<reference evidence="4 5" key="1">
    <citation type="journal article" date="2011" name="MBio">
        <title>Genome variation in Cryptococcus gattii, an emerging pathogen of immunocompetent hosts.</title>
        <authorList>
            <person name="D'Souza C.A."/>
            <person name="Kronstad J.W."/>
            <person name="Taylor G."/>
            <person name="Warren R."/>
            <person name="Yuen M."/>
            <person name="Hu G."/>
            <person name="Jung W.H."/>
            <person name="Sham A."/>
            <person name="Kidd S.E."/>
            <person name="Tangen K."/>
            <person name="Lee N."/>
            <person name="Zeilmaker T."/>
            <person name="Sawkins J."/>
            <person name="McVicker G."/>
            <person name="Shah S."/>
            <person name="Gnerre S."/>
            <person name="Griggs A."/>
            <person name="Zeng Q."/>
            <person name="Bartlett K."/>
            <person name="Li W."/>
            <person name="Wang X."/>
            <person name="Heitman J."/>
            <person name="Stajich J.E."/>
            <person name="Fraser J.A."/>
            <person name="Meyer W."/>
            <person name="Carter D."/>
            <person name="Schein J."/>
            <person name="Krzywinski M."/>
            <person name="Kwon-Chung K.J."/>
            <person name="Varma A."/>
            <person name="Wang J."/>
            <person name="Brunham R."/>
            <person name="Fyfe M."/>
            <person name="Ouellette B.F."/>
            <person name="Siddiqui A."/>
            <person name="Marra M."/>
            <person name="Jones S."/>
            <person name="Holt R."/>
            <person name="Birren B.W."/>
            <person name="Galagan J.E."/>
            <person name="Cuomo C.A."/>
        </authorList>
    </citation>
    <scope>NUCLEOTIDE SEQUENCE [LARGE SCALE GENOMIC DNA]</scope>
    <source>
        <strain evidence="4 5">R265</strain>
    </source>
</reference>
<sequence length="424" mass="45705">MSGSKEVENLSYADIQHDAVDVFDDVEQAVVMKEDIWISGYHHGETSVHGKAMVEFEDGGSINITARNGVKVERLTKTDFMVDIPALGVSKRPVHFPKHVLHPPYKKASDVDSPLQINALAVNPKTPHIVVGGPNGYCMILPTGVMASPEKEGAKLKGHVGDVRAVKWFPSGEVILTASADLTIRVFGMNGVNPRTFKGHSRAITSLAILGVGKTVLSAAKDGSIRLWDVGSGEQVKQWITGGEKGLLVIENLILVEESTALEALGLQGHERAMLVQDQLGVWVQPWDGQGWFVEADKQIASLAYEKRTGTIAIGYSSGIVEIRDLASLAPGTTGKRKKIRRNESPIYCLTFGLDVDDGEMDLYLGTAAGLPCRLGVKCVADGYQVVVKDELAGWDAVGIECMEVARDGMWCGGGEGGLRRYTV</sequence>
<dbReference type="GeneID" id="88182216"/>
<dbReference type="GO" id="GO:0005669">
    <property type="term" value="C:transcription factor TFIID complex"/>
    <property type="evidence" value="ECO:0007669"/>
    <property type="project" value="TreeGrafter"/>
</dbReference>